<organism evidence="5 6">
    <name type="scientific">Canavalia gladiata</name>
    <name type="common">Sword bean</name>
    <name type="synonym">Dolichos gladiatus</name>
    <dbReference type="NCBI Taxonomy" id="3824"/>
    <lineage>
        <taxon>Eukaryota</taxon>
        <taxon>Viridiplantae</taxon>
        <taxon>Streptophyta</taxon>
        <taxon>Embryophyta</taxon>
        <taxon>Tracheophyta</taxon>
        <taxon>Spermatophyta</taxon>
        <taxon>Magnoliopsida</taxon>
        <taxon>eudicotyledons</taxon>
        <taxon>Gunneridae</taxon>
        <taxon>Pentapetalae</taxon>
        <taxon>rosids</taxon>
        <taxon>fabids</taxon>
        <taxon>Fabales</taxon>
        <taxon>Fabaceae</taxon>
        <taxon>Papilionoideae</taxon>
        <taxon>50 kb inversion clade</taxon>
        <taxon>NPAAA clade</taxon>
        <taxon>indigoferoid/millettioid clade</taxon>
        <taxon>Phaseoleae</taxon>
        <taxon>Canavalia</taxon>
    </lineage>
</organism>
<dbReference type="EMBL" id="JAYMYQ010000009">
    <property type="protein sequence ID" value="KAK7312911.1"/>
    <property type="molecule type" value="Genomic_DNA"/>
</dbReference>
<reference evidence="5 6" key="1">
    <citation type="submission" date="2024-01" db="EMBL/GenBank/DDBJ databases">
        <title>The genomes of 5 underutilized Papilionoideae crops provide insights into root nodulation and disease resistanc.</title>
        <authorList>
            <person name="Jiang F."/>
        </authorList>
    </citation>
    <scope>NUCLEOTIDE SEQUENCE [LARGE SCALE GENOMIC DNA]</scope>
    <source>
        <strain evidence="5">LVBAO_FW01</strain>
        <tissue evidence="5">Leaves</tissue>
    </source>
</reference>
<dbReference type="EMBL" id="JAYMYQ010000009">
    <property type="protein sequence ID" value="KAK7312912.1"/>
    <property type="molecule type" value="Genomic_DNA"/>
</dbReference>
<dbReference type="EMBL" id="JAYMYQ010000004">
    <property type="protein sequence ID" value="KAK7338955.1"/>
    <property type="molecule type" value="Genomic_DNA"/>
</dbReference>
<sequence length="69" mass="7728">MGVLYGMECNVLPIARTRLLNRSFSGEGTEFRNLPRDEAAILLDAPSLARSFPRSLSSSEPFFSRQSYT</sequence>
<evidence type="ECO:0000313" key="4">
    <source>
        <dbReference type="EMBL" id="KAK7338954.1"/>
    </source>
</evidence>
<proteinExistence type="predicted"/>
<dbReference type="EMBL" id="JAYMYQ010000004">
    <property type="protein sequence ID" value="KAK7338954.1"/>
    <property type="molecule type" value="Genomic_DNA"/>
</dbReference>
<comment type="caution">
    <text evidence="5">The sequence shown here is derived from an EMBL/GenBank/DDBJ whole genome shotgun (WGS) entry which is preliminary data.</text>
</comment>
<protein>
    <submittedName>
        <fullName evidence="5">Uncharacterized protein</fullName>
    </submittedName>
</protein>
<keyword evidence="6" id="KW-1185">Reference proteome</keyword>
<gene>
    <name evidence="3" type="ORF">VNO77_19070</name>
    <name evidence="4" type="ORF">VNO77_19588</name>
    <name evidence="5" type="ORF">VNO77_19589</name>
    <name evidence="1" type="ORF">VNO77_37153</name>
    <name evidence="2" type="ORF">VNO77_37154</name>
</gene>
<name>A0AAN9LMT8_CANGL</name>
<evidence type="ECO:0000313" key="1">
    <source>
        <dbReference type="EMBL" id="KAK7312911.1"/>
    </source>
</evidence>
<accession>A0AAN9LMT8</accession>
<evidence type="ECO:0000313" key="6">
    <source>
        <dbReference type="Proteomes" id="UP001367508"/>
    </source>
</evidence>
<evidence type="ECO:0000313" key="2">
    <source>
        <dbReference type="EMBL" id="KAK7312912.1"/>
    </source>
</evidence>
<evidence type="ECO:0000313" key="3">
    <source>
        <dbReference type="EMBL" id="KAK7338460.1"/>
    </source>
</evidence>
<dbReference type="Proteomes" id="UP001367508">
    <property type="component" value="Unassembled WGS sequence"/>
</dbReference>
<dbReference type="AlphaFoldDB" id="A0AAN9LMT8"/>
<dbReference type="EMBL" id="JAYMYQ010000004">
    <property type="protein sequence ID" value="KAK7338460.1"/>
    <property type="molecule type" value="Genomic_DNA"/>
</dbReference>
<evidence type="ECO:0000313" key="5">
    <source>
        <dbReference type="EMBL" id="KAK7338955.1"/>
    </source>
</evidence>